<protein>
    <submittedName>
        <fullName evidence="4">tRNA1(Val) A37 N6-methylase TrmN6</fullName>
    </submittedName>
</protein>
<keyword evidence="1 4" id="KW-0489">Methyltransferase</keyword>
<proteinExistence type="predicted"/>
<dbReference type="InterPro" id="IPR029063">
    <property type="entry name" value="SAM-dependent_MTases_sf"/>
</dbReference>
<organism evidence="4 5">
    <name type="scientific">Methylovirgula ligni</name>
    <dbReference type="NCBI Taxonomy" id="569860"/>
    <lineage>
        <taxon>Bacteria</taxon>
        <taxon>Pseudomonadati</taxon>
        <taxon>Pseudomonadota</taxon>
        <taxon>Alphaproteobacteria</taxon>
        <taxon>Hyphomicrobiales</taxon>
        <taxon>Beijerinckiaceae</taxon>
        <taxon>Methylovirgula</taxon>
    </lineage>
</organism>
<dbReference type="RefSeq" id="WP_115836581.1">
    <property type="nucleotide sequence ID" value="NZ_CP025086.1"/>
</dbReference>
<keyword evidence="2" id="KW-0949">S-adenosyl-L-methionine</keyword>
<evidence type="ECO:0000259" key="3">
    <source>
        <dbReference type="Pfam" id="PF05175"/>
    </source>
</evidence>
<dbReference type="GO" id="GO:0008168">
    <property type="term" value="F:methyltransferase activity"/>
    <property type="evidence" value="ECO:0007669"/>
    <property type="project" value="UniProtKB-KW"/>
</dbReference>
<dbReference type="OrthoDB" id="5489421at2"/>
<dbReference type="PANTHER" id="PTHR47739:SF1">
    <property type="entry name" value="TRNA1(VAL) (ADENINE(37)-N6)-METHYLTRANSFERASE"/>
    <property type="match status" value="1"/>
</dbReference>
<dbReference type="Gene3D" id="3.40.50.150">
    <property type="entry name" value="Vaccinia Virus protein VP39"/>
    <property type="match status" value="1"/>
</dbReference>
<evidence type="ECO:0000256" key="1">
    <source>
        <dbReference type="ARBA" id="ARBA00022603"/>
    </source>
</evidence>
<evidence type="ECO:0000256" key="2">
    <source>
        <dbReference type="ARBA" id="ARBA00022691"/>
    </source>
</evidence>
<keyword evidence="1 4" id="KW-0808">Transferase</keyword>
<reference evidence="4 5" key="1">
    <citation type="submission" date="2018-08" db="EMBL/GenBank/DDBJ databases">
        <title>Genomic Encyclopedia of Type Strains, Phase IV (KMG-IV): sequencing the most valuable type-strain genomes for metagenomic binning, comparative biology and taxonomic classification.</title>
        <authorList>
            <person name="Goeker M."/>
        </authorList>
    </citation>
    <scope>NUCLEOTIDE SEQUENCE [LARGE SCALE GENOMIC DNA]</scope>
    <source>
        <strain evidence="4 5">BW863</strain>
    </source>
</reference>
<dbReference type="AlphaFoldDB" id="A0A3D9YTQ4"/>
<dbReference type="InterPro" id="IPR050210">
    <property type="entry name" value="tRNA_Adenine-N(6)_MTase"/>
</dbReference>
<dbReference type="EMBL" id="QUMO01000003">
    <property type="protein sequence ID" value="REF85990.1"/>
    <property type="molecule type" value="Genomic_DNA"/>
</dbReference>
<evidence type="ECO:0000313" key="5">
    <source>
        <dbReference type="Proteomes" id="UP000256900"/>
    </source>
</evidence>
<dbReference type="InterPro" id="IPR007848">
    <property type="entry name" value="Small_mtfrase_dom"/>
</dbReference>
<dbReference type="Pfam" id="PF05175">
    <property type="entry name" value="MTS"/>
    <property type="match status" value="1"/>
</dbReference>
<sequence length="252" mass="26224">MAELAEADFFLGRQLRLRQLAHGHRAGTDAVLLAAAAPAQIDGLALDVGAGVGAAGLALARLRPGIAFGLVENDAATAALARENLALNQFDQRGTVYETDVLDAPERRAIGLADGAAALVITNPPFLDPARARLSPDAGKRAAHAMTVAGPQALADWLAACLALLRDGGTLVLIHRPDALPAILAALEGRAGAQVLISVQPRVDRAATRILLRAQKGSRGPLTIAPPLVLHEGERFTAYADAIHRGTALIDW</sequence>
<keyword evidence="5" id="KW-1185">Reference proteome</keyword>
<dbReference type="SUPFAM" id="SSF53335">
    <property type="entry name" value="S-adenosyl-L-methionine-dependent methyltransferases"/>
    <property type="match status" value="1"/>
</dbReference>
<gene>
    <name evidence="4" type="ORF">DES32_2031</name>
</gene>
<evidence type="ECO:0000313" key="4">
    <source>
        <dbReference type="EMBL" id="REF85990.1"/>
    </source>
</evidence>
<feature type="domain" description="Methyltransferase small" evidence="3">
    <location>
        <begin position="32"/>
        <end position="131"/>
    </location>
</feature>
<dbReference type="GO" id="GO:0032259">
    <property type="term" value="P:methylation"/>
    <property type="evidence" value="ECO:0007669"/>
    <property type="project" value="UniProtKB-KW"/>
</dbReference>
<dbReference type="Proteomes" id="UP000256900">
    <property type="component" value="Unassembled WGS sequence"/>
</dbReference>
<accession>A0A3D9YTQ4</accession>
<dbReference type="PANTHER" id="PTHR47739">
    <property type="entry name" value="TRNA1(VAL) (ADENINE(37)-N6)-METHYLTRANSFERASE"/>
    <property type="match status" value="1"/>
</dbReference>
<comment type="caution">
    <text evidence="4">The sequence shown here is derived from an EMBL/GenBank/DDBJ whole genome shotgun (WGS) entry which is preliminary data.</text>
</comment>
<name>A0A3D9YTQ4_9HYPH</name>